<feature type="compositionally biased region" description="Basic and acidic residues" evidence="1">
    <location>
        <begin position="85"/>
        <end position="94"/>
    </location>
</feature>
<evidence type="ECO:0000256" key="1">
    <source>
        <dbReference type="SAM" id="MobiDB-lite"/>
    </source>
</evidence>
<proteinExistence type="predicted"/>
<dbReference type="HOGENOM" id="CLU_2003687_0_0_1"/>
<dbReference type="AlphaFoldDB" id="W9WT26"/>
<dbReference type="GeneID" id="19196482"/>
<evidence type="ECO:0000313" key="2">
    <source>
        <dbReference type="EMBL" id="EXJ61479.1"/>
    </source>
</evidence>
<accession>W9WT26</accession>
<dbReference type="RefSeq" id="XP_007750555.1">
    <property type="nucleotide sequence ID" value="XM_007752365.1"/>
</dbReference>
<feature type="region of interest" description="Disordered" evidence="1">
    <location>
        <begin position="57"/>
        <end position="94"/>
    </location>
</feature>
<gene>
    <name evidence="2" type="ORF">A1O5_11795</name>
</gene>
<protein>
    <submittedName>
        <fullName evidence="2">Uncharacterized protein</fullName>
    </submittedName>
</protein>
<comment type="caution">
    <text evidence="2">The sequence shown here is derived from an EMBL/GenBank/DDBJ whole genome shotgun (WGS) entry which is preliminary data.</text>
</comment>
<reference evidence="2 3" key="1">
    <citation type="submission" date="2013-03" db="EMBL/GenBank/DDBJ databases">
        <title>The Genome Sequence of Cladophialophora psammophila CBS 110553.</title>
        <authorList>
            <consortium name="The Broad Institute Genomics Platform"/>
            <person name="Cuomo C."/>
            <person name="de Hoog S."/>
            <person name="Gorbushina A."/>
            <person name="Walker B."/>
            <person name="Young S.K."/>
            <person name="Zeng Q."/>
            <person name="Gargeya S."/>
            <person name="Fitzgerald M."/>
            <person name="Haas B."/>
            <person name="Abouelleil A."/>
            <person name="Allen A.W."/>
            <person name="Alvarado L."/>
            <person name="Arachchi H.M."/>
            <person name="Berlin A.M."/>
            <person name="Chapman S.B."/>
            <person name="Gainer-Dewar J."/>
            <person name="Goldberg J."/>
            <person name="Griggs A."/>
            <person name="Gujja S."/>
            <person name="Hansen M."/>
            <person name="Howarth C."/>
            <person name="Imamovic A."/>
            <person name="Ireland A."/>
            <person name="Larimer J."/>
            <person name="McCowan C."/>
            <person name="Murphy C."/>
            <person name="Pearson M."/>
            <person name="Poon T.W."/>
            <person name="Priest M."/>
            <person name="Roberts A."/>
            <person name="Saif S."/>
            <person name="Shea T."/>
            <person name="Sisk P."/>
            <person name="Sykes S."/>
            <person name="Wortman J."/>
            <person name="Nusbaum C."/>
            <person name="Birren B."/>
        </authorList>
    </citation>
    <scope>NUCLEOTIDE SEQUENCE [LARGE SCALE GENOMIC DNA]</scope>
    <source>
        <strain evidence="2 3">CBS 110553</strain>
    </source>
</reference>
<sequence>MSAAADEESDWDCLNPRLAVVLGARSLAPGMQKKQRVEVKREEFKILEHNFKVEDADDDRDALGKALDGESWPVNGKEDDEEDPNDKKEDDLDERAAELGCVLQCVPANDSGRRERYHAGRRAF</sequence>
<keyword evidence="3" id="KW-1185">Reference proteome</keyword>
<dbReference type="Proteomes" id="UP000019471">
    <property type="component" value="Unassembled WGS sequence"/>
</dbReference>
<dbReference type="EMBL" id="AMGX01000028">
    <property type="protein sequence ID" value="EXJ61479.1"/>
    <property type="molecule type" value="Genomic_DNA"/>
</dbReference>
<evidence type="ECO:0000313" key="3">
    <source>
        <dbReference type="Proteomes" id="UP000019471"/>
    </source>
</evidence>
<organism evidence="2 3">
    <name type="scientific">Cladophialophora psammophila CBS 110553</name>
    <dbReference type="NCBI Taxonomy" id="1182543"/>
    <lineage>
        <taxon>Eukaryota</taxon>
        <taxon>Fungi</taxon>
        <taxon>Dikarya</taxon>
        <taxon>Ascomycota</taxon>
        <taxon>Pezizomycotina</taxon>
        <taxon>Eurotiomycetes</taxon>
        <taxon>Chaetothyriomycetidae</taxon>
        <taxon>Chaetothyriales</taxon>
        <taxon>Herpotrichiellaceae</taxon>
        <taxon>Cladophialophora</taxon>
    </lineage>
</organism>
<name>W9WT26_9EURO</name>